<protein>
    <submittedName>
        <fullName evidence="3">Glycosyltransferase</fullName>
    </submittedName>
</protein>
<proteinExistence type="predicted"/>
<reference evidence="3 4" key="1">
    <citation type="submission" date="2020-09" db="EMBL/GenBank/DDBJ databases">
        <title>Characterization of Treponema spp. from bovine digital dermatitis in Korea.</title>
        <authorList>
            <person name="Espiritu H.M."/>
            <person name="Cho Y.I."/>
            <person name="Mamuad L."/>
        </authorList>
    </citation>
    <scope>NUCLEOTIDE SEQUENCE [LARGE SCALE GENOMIC DNA]</scope>
    <source>
        <strain evidence="3 4">KS1</strain>
    </source>
</reference>
<dbReference type="AlphaFoldDB" id="A0A7S6WQY8"/>
<evidence type="ECO:0000313" key="3">
    <source>
        <dbReference type="EMBL" id="QOW61713.1"/>
    </source>
</evidence>
<feature type="transmembrane region" description="Helical" evidence="1">
    <location>
        <begin position="275"/>
        <end position="297"/>
    </location>
</feature>
<dbReference type="PANTHER" id="PTHR22916:SF3">
    <property type="entry name" value="UDP-GLCNAC:BETAGAL BETA-1,3-N-ACETYLGLUCOSAMINYLTRANSFERASE-LIKE PROTEIN 1"/>
    <property type="match status" value="1"/>
</dbReference>
<evidence type="ECO:0000256" key="1">
    <source>
        <dbReference type="SAM" id="Phobius"/>
    </source>
</evidence>
<dbReference type="PANTHER" id="PTHR22916">
    <property type="entry name" value="GLYCOSYLTRANSFERASE"/>
    <property type="match status" value="1"/>
</dbReference>
<gene>
    <name evidence="3" type="ORF">IFE08_04900</name>
</gene>
<keyword evidence="3" id="KW-0808">Transferase</keyword>
<organism evidence="3 4">
    <name type="scientific">Treponema pedis</name>
    <dbReference type="NCBI Taxonomy" id="409322"/>
    <lineage>
        <taxon>Bacteria</taxon>
        <taxon>Pseudomonadati</taxon>
        <taxon>Spirochaetota</taxon>
        <taxon>Spirochaetia</taxon>
        <taxon>Spirochaetales</taxon>
        <taxon>Treponemataceae</taxon>
        <taxon>Treponema</taxon>
    </lineage>
</organism>
<dbReference type="Gene3D" id="3.90.550.10">
    <property type="entry name" value="Spore Coat Polysaccharide Biosynthesis Protein SpsA, Chain A"/>
    <property type="match status" value="1"/>
</dbReference>
<keyword evidence="1" id="KW-1133">Transmembrane helix</keyword>
<name>A0A7S6WQY8_9SPIR</name>
<dbReference type="SUPFAM" id="SSF53448">
    <property type="entry name" value="Nucleotide-diphospho-sugar transferases"/>
    <property type="match status" value="1"/>
</dbReference>
<keyword evidence="1" id="KW-0812">Transmembrane</keyword>
<sequence>MSDSLPFFSVCIPVVNRGKTIYNTLKSVVLQTFRDFELIIVNCASTDNSDDEIKRFFKSDIFIKHSCKYRYIKKDVVPSGIEDWNAPIELAIGKYIAMLEGDDQHHPEYLQFAYKILSNDDSIGLFAASNHVVTRRVLGTVQNRKLAFDTYTGYHIPPPSEAIFIRVDKGGNPYKYNIVDFEYAGEIDLYIRLGLSGYNAYFSDKKLIIRDNSVKDRSINTWHFYNDGFKCLKIYKNDFSKYSYFFAAVYHTADVLIDLYRIGKFKKIFKETHHILKYVDVFVYIMAFLRSFALFLYHKMKKIIKR</sequence>
<dbReference type="GO" id="GO:0016758">
    <property type="term" value="F:hexosyltransferase activity"/>
    <property type="evidence" value="ECO:0007669"/>
    <property type="project" value="UniProtKB-ARBA"/>
</dbReference>
<dbReference type="EMBL" id="CP061839">
    <property type="protein sequence ID" value="QOW61713.1"/>
    <property type="molecule type" value="Genomic_DNA"/>
</dbReference>
<dbReference type="Proteomes" id="UP000593915">
    <property type="component" value="Chromosome"/>
</dbReference>
<dbReference type="InterPro" id="IPR029044">
    <property type="entry name" value="Nucleotide-diphossugar_trans"/>
</dbReference>
<feature type="domain" description="Glycosyltransferase 2-like" evidence="2">
    <location>
        <begin position="9"/>
        <end position="139"/>
    </location>
</feature>
<evidence type="ECO:0000259" key="2">
    <source>
        <dbReference type="Pfam" id="PF00535"/>
    </source>
</evidence>
<dbReference type="RefSeq" id="WP_194077225.1">
    <property type="nucleotide sequence ID" value="NZ_CP061839.1"/>
</dbReference>
<dbReference type="InterPro" id="IPR001173">
    <property type="entry name" value="Glyco_trans_2-like"/>
</dbReference>
<keyword evidence="1" id="KW-0472">Membrane</keyword>
<dbReference type="Pfam" id="PF00535">
    <property type="entry name" value="Glycos_transf_2"/>
    <property type="match status" value="1"/>
</dbReference>
<evidence type="ECO:0000313" key="4">
    <source>
        <dbReference type="Proteomes" id="UP000593915"/>
    </source>
</evidence>
<accession>A0A7S6WQY8</accession>